<feature type="transmembrane region" description="Helical" evidence="1">
    <location>
        <begin position="46"/>
        <end position="66"/>
    </location>
</feature>
<evidence type="ECO:0000256" key="1">
    <source>
        <dbReference type="SAM" id="Phobius"/>
    </source>
</evidence>
<keyword evidence="1" id="KW-0812">Transmembrane</keyword>
<sequence>MALRLTPSQRPHGAQRMFSSTTLTVEALIVFFAALVSHQLNPEDRVPVWTISLISAVLLLACAGMLKKRAWPYALGAVLQIPILLLGLWVSAMWIVGVLFAVLYVYGVLKGHALDREKDAVDARYWAAHPEQADTPGT</sequence>
<reference evidence="2" key="1">
    <citation type="submission" date="2022-05" db="EMBL/GenBank/DDBJ databases">
        <title>Genomic analysis of Brachybacterium sp. CBA3104.</title>
        <authorList>
            <person name="Roh S.W."/>
            <person name="Kim Y.B."/>
            <person name="Kim Y."/>
        </authorList>
    </citation>
    <scope>NUCLEOTIDE SEQUENCE</scope>
    <source>
        <strain evidence="2">CBA3104</strain>
    </source>
</reference>
<evidence type="ECO:0000313" key="2">
    <source>
        <dbReference type="EMBL" id="UQN31342.1"/>
    </source>
</evidence>
<feature type="transmembrane region" description="Helical" evidence="1">
    <location>
        <begin position="73"/>
        <end position="106"/>
    </location>
</feature>
<keyword evidence="1" id="KW-1133">Transmembrane helix</keyword>
<gene>
    <name evidence="2" type="ORF">M4486_08690</name>
</gene>
<protein>
    <submittedName>
        <fullName evidence="2">DUF4233 domain-containing protein</fullName>
    </submittedName>
</protein>
<keyword evidence="1" id="KW-0472">Membrane</keyword>
<name>A0ABY4NBZ0_9MICO</name>
<accession>A0ABY4NBZ0</accession>
<organism evidence="2 3">
    <name type="scientific">Brachybacterium kimchii</name>
    <dbReference type="NCBI Taxonomy" id="2942909"/>
    <lineage>
        <taxon>Bacteria</taxon>
        <taxon>Bacillati</taxon>
        <taxon>Actinomycetota</taxon>
        <taxon>Actinomycetes</taxon>
        <taxon>Micrococcales</taxon>
        <taxon>Dermabacteraceae</taxon>
        <taxon>Brachybacterium</taxon>
    </lineage>
</organism>
<evidence type="ECO:0000313" key="3">
    <source>
        <dbReference type="Proteomes" id="UP001055868"/>
    </source>
</evidence>
<dbReference type="EMBL" id="CP097218">
    <property type="protein sequence ID" value="UQN31342.1"/>
    <property type="molecule type" value="Genomic_DNA"/>
</dbReference>
<dbReference type="Proteomes" id="UP001055868">
    <property type="component" value="Chromosome"/>
</dbReference>
<dbReference type="Pfam" id="PF14017">
    <property type="entry name" value="DUF4233"/>
    <property type="match status" value="1"/>
</dbReference>
<feature type="transmembrane region" description="Helical" evidence="1">
    <location>
        <begin position="21"/>
        <end position="40"/>
    </location>
</feature>
<proteinExistence type="predicted"/>
<dbReference type="RefSeq" id="WP_249480767.1">
    <property type="nucleotide sequence ID" value="NZ_CP097218.1"/>
</dbReference>
<dbReference type="InterPro" id="IPR025327">
    <property type="entry name" value="DUF4233"/>
</dbReference>
<keyword evidence="3" id="KW-1185">Reference proteome</keyword>